<feature type="compositionally biased region" description="Acidic residues" evidence="1">
    <location>
        <begin position="346"/>
        <end position="381"/>
    </location>
</feature>
<dbReference type="RefSeq" id="XP_041288750.1">
    <property type="nucleotide sequence ID" value="XM_041443569.1"/>
</dbReference>
<accession>A0A9P7EZZ1</accession>
<feature type="region of interest" description="Disordered" evidence="1">
    <location>
        <begin position="262"/>
        <end position="297"/>
    </location>
</feature>
<feature type="compositionally biased region" description="Polar residues" evidence="1">
    <location>
        <begin position="386"/>
        <end position="401"/>
    </location>
</feature>
<dbReference type="Gene3D" id="2.30.29.30">
    <property type="entry name" value="Pleckstrin-homology domain (PH domain)/Phosphotyrosine-binding domain (PTB)"/>
    <property type="match status" value="1"/>
</dbReference>
<feature type="compositionally biased region" description="Basic and acidic residues" evidence="1">
    <location>
        <begin position="211"/>
        <end position="231"/>
    </location>
</feature>
<dbReference type="EMBL" id="JABBWM010000063">
    <property type="protein sequence ID" value="KAG2097992.1"/>
    <property type="molecule type" value="Genomic_DNA"/>
</dbReference>
<proteinExistence type="predicted"/>
<dbReference type="OrthoDB" id="2672291at2759"/>
<dbReference type="Proteomes" id="UP000823399">
    <property type="component" value="Unassembled WGS sequence"/>
</dbReference>
<feature type="compositionally biased region" description="Basic and acidic residues" evidence="1">
    <location>
        <begin position="406"/>
        <end position="419"/>
    </location>
</feature>
<feature type="compositionally biased region" description="Polar residues" evidence="1">
    <location>
        <begin position="441"/>
        <end position="456"/>
    </location>
</feature>
<evidence type="ECO:0000313" key="3">
    <source>
        <dbReference type="Proteomes" id="UP000823399"/>
    </source>
</evidence>
<evidence type="ECO:0000313" key="2">
    <source>
        <dbReference type="EMBL" id="KAG2097992.1"/>
    </source>
</evidence>
<evidence type="ECO:0000256" key="1">
    <source>
        <dbReference type="SAM" id="MobiDB-lite"/>
    </source>
</evidence>
<comment type="caution">
    <text evidence="2">The sequence shown here is derived from an EMBL/GenBank/DDBJ whole genome shotgun (WGS) entry which is preliminary data.</text>
</comment>
<dbReference type="InterPro" id="IPR017438">
    <property type="entry name" value="ATP-NAD_kinase_N"/>
</dbReference>
<gene>
    <name evidence="2" type="ORF">F5147DRAFT_816264</name>
</gene>
<organism evidence="2 3">
    <name type="scientific">Suillus discolor</name>
    <dbReference type="NCBI Taxonomy" id="1912936"/>
    <lineage>
        <taxon>Eukaryota</taxon>
        <taxon>Fungi</taxon>
        <taxon>Dikarya</taxon>
        <taxon>Basidiomycota</taxon>
        <taxon>Agaricomycotina</taxon>
        <taxon>Agaricomycetes</taxon>
        <taxon>Agaricomycetidae</taxon>
        <taxon>Boletales</taxon>
        <taxon>Suillineae</taxon>
        <taxon>Suillaceae</taxon>
        <taxon>Suillus</taxon>
    </lineage>
</organism>
<keyword evidence="3" id="KW-1185">Reference proteome</keyword>
<feature type="compositionally biased region" description="Polar residues" evidence="1">
    <location>
        <begin position="265"/>
        <end position="276"/>
    </location>
</feature>
<name>A0A9P7EZZ1_9AGAM</name>
<feature type="compositionally biased region" description="Low complexity" evidence="1">
    <location>
        <begin position="177"/>
        <end position="189"/>
    </location>
</feature>
<feature type="region of interest" description="Disordered" evidence="1">
    <location>
        <begin position="155"/>
        <end position="244"/>
    </location>
</feature>
<dbReference type="InterPro" id="IPR011993">
    <property type="entry name" value="PH-like_dom_sf"/>
</dbReference>
<dbReference type="GeneID" id="64705828"/>
<sequence length="478" mass="52920">MPIKHRCLSAKSPCFVHSHLDKGASLQDWLDIHTKDNEVPGSGVGVAKALQQHHRPQHHLEFSYPDEVSEDDDSDTYGGNLAKQLAEAAVGVREMSKQLGRARIKSNIQNVLIVTKPRDNCLINLTHELALYLMLKHREGGQGLIVPSTAHSRRFDAEGLQRDHPELFEPLSRRRSSSSNSLSSLSSSSTHQDDFNTPQEDSAIDAGKVPKKGETGEIMMKDANKGRREALEGGWSGGFTTSEGNKCLKDEDLTPAGFLHEFATSDPSQSGSQTPSHKFHNEGRENGTGTTKHGSFKFPETGGHYAWSFRSRSHEDMMEWWNDARILCARYLVAIEAAVRSAGYVSDEEDEEDGSSIEQDQEDEDEDNLYEDADAVVDDEEDHKTSPSYSNPTKNSFNGTHQDGYALDKRASSMSHDDSIASSRQSKRQQEKASEGRPSHDQQSSDTVGQAPTHTLTFTTGYKGEIMAYVRREVNLGA</sequence>
<feature type="region of interest" description="Disordered" evidence="1">
    <location>
        <begin position="342"/>
        <end position="456"/>
    </location>
</feature>
<dbReference type="Gene3D" id="3.40.50.10330">
    <property type="entry name" value="Probable inorganic polyphosphate/atp-NAD kinase, domain 1"/>
    <property type="match status" value="1"/>
</dbReference>
<dbReference type="AlphaFoldDB" id="A0A9P7EZZ1"/>
<feature type="compositionally biased region" description="Basic and acidic residues" evidence="1">
    <location>
        <begin position="428"/>
        <end position="440"/>
    </location>
</feature>
<reference evidence="2" key="1">
    <citation type="journal article" date="2020" name="New Phytol.">
        <title>Comparative genomics reveals dynamic genome evolution in host specialist ectomycorrhizal fungi.</title>
        <authorList>
            <person name="Lofgren L.A."/>
            <person name="Nguyen N.H."/>
            <person name="Vilgalys R."/>
            <person name="Ruytinx J."/>
            <person name="Liao H.L."/>
            <person name="Branco S."/>
            <person name="Kuo A."/>
            <person name="LaButti K."/>
            <person name="Lipzen A."/>
            <person name="Andreopoulos W."/>
            <person name="Pangilinan J."/>
            <person name="Riley R."/>
            <person name="Hundley H."/>
            <person name="Na H."/>
            <person name="Barry K."/>
            <person name="Grigoriev I.V."/>
            <person name="Stajich J.E."/>
            <person name="Kennedy P.G."/>
        </authorList>
    </citation>
    <scope>NUCLEOTIDE SEQUENCE</scope>
    <source>
        <strain evidence="2">FC423</strain>
    </source>
</reference>
<protein>
    <submittedName>
        <fullName evidence="2">Uncharacterized protein</fullName>
    </submittedName>
</protein>
<feature type="compositionally biased region" description="Basic and acidic residues" evidence="1">
    <location>
        <begin position="155"/>
        <end position="167"/>
    </location>
</feature>